<evidence type="ECO:0000313" key="2">
    <source>
        <dbReference type="Proteomes" id="UP001054837"/>
    </source>
</evidence>
<comment type="caution">
    <text evidence="1">The sequence shown here is derived from an EMBL/GenBank/DDBJ whole genome shotgun (WGS) entry which is preliminary data.</text>
</comment>
<organism evidence="1 2">
    <name type="scientific">Caerostris darwini</name>
    <dbReference type="NCBI Taxonomy" id="1538125"/>
    <lineage>
        <taxon>Eukaryota</taxon>
        <taxon>Metazoa</taxon>
        <taxon>Ecdysozoa</taxon>
        <taxon>Arthropoda</taxon>
        <taxon>Chelicerata</taxon>
        <taxon>Arachnida</taxon>
        <taxon>Araneae</taxon>
        <taxon>Araneomorphae</taxon>
        <taxon>Entelegynae</taxon>
        <taxon>Araneoidea</taxon>
        <taxon>Araneidae</taxon>
        <taxon>Caerostris</taxon>
    </lineage>
</organism>
<reference evidence="1 2" key="1">
    <citation type="submission" date="2021-06" db="EMBL/GenBank/DDBJ databases">
        <title>Caerostris darwini draft genome.</title>
        <authorList>
            <person name="Kono N."/>
            <person name="Arakawa K."/>
        </authorList>
    </citation>
    <scope>NUCLEOTIDE SEQUENCE [LARGE SCALE GENOMIC DNA]</scope>
</reference>
<accession>A0AAV4TXV2</accession>
<sequence length="120" mass="14124">MLFEIYSREAKLFRNNEIEFANFSKEILHIVLWITNAEIMVLETLLLRSGRIFLNQRNIDPNMAEILKRKLQRRGSSQDKTADFSSKLTSLARLRERGQLFSLDFSIVFEALESKSERIK</sequence>
<name>A0AAV4TXV2_9ARAC</name>
<dbReference type="AlphaFoldDB" id="A0AAV4TXV2"/>
<keyword evidence="2" id="KW-1185">Reference proteome</keyword>
<evidence type="ECO:0000313" key="1">
    <source>
        <dbReference type="EMBL" id="GIY49173.1"/>
    </source>
</evidence>
<dbReference type="EMBL" id="BPLQ01010207">
    <property type="protein sequence ID" value="GIY49173.1"/>
    <property type="molecule type" value="Genomic_DNA"/>
</dbReference>
<dbReference type="Proteomes" id="UP001054837">
    <property type="component" value="Unassembled WGS sequence"/>
</dbReference>
<proteinExistence type="predicted"/>
<gene>
    <name evidence="1" type="ORF">CDAR_437131</name>
</gene>
<protein>
    <submittedName>
        <fullName evidence="1">Uncharacterized protein</fullName>
    </submittedName>
</protein>